<dbReference type="OrthoDB" id="2351940at2759"/>
<comment type="caution">
    <text evidence="2">The sequence shown here is derived from an EMBL/GenBank/DDBJ whole genome shotgun (WGS) entry which is preliminary data.</text>
</comment>
<gene>
    <name evidence="2" type="ORF">GMORB2_6728</name>
</gene>
<feature type="compositionally biased region" description="Acidic residues" evidence="1">
    <location>
        <begin position="336"/>
        <end position="345"/>
    </location>
</feature>
<feature type="compositionally biased region" description="Gly residues" evidence="1">
    <location>
        <begin position="114"/>
        <end position="129"/>
    </location>
</feature>
<dbReference type="EMBL" id="JAANYQ010000007">
    <property type="protein sequence ID" value="KAF4123178.1"/>
    <property type="molecule type" value="Genomic_DNA"/>
</dbReference>
<name>A0A9P4YWX2_9HYPO</name>
<dbReference type="Proteomes" id="UP000749293">
    <property type="component" value="Unassembled WGS sequence"/>
</dbReference>
<protein>
    <submittedName>
        <fullName evidence="2">Conserved hypothetical, protein</fullName>
    </submittedName>
</protein>
<accession>A0A9P4YWX2</accession>
<dbReference type="GeneID" id="55972951"/>
<organism evidence="2 3">
    <name type="scientific">Geosmithia morbida</name>
    <dbReference type="NCBI Taxonomy" id="1094350"/>
    <lineage>
        <taxon>Eukaryota</taxon>
        <taxon>Fungi</taxon>
        <taxon>Dikarya</taxon>
        <taxon>Ascomycota</taxon>
        <taxon>Pezizomycotina</taxon>
        <taxon>Sordariomycetes</taxon>
        <taxon>Hypocreomycetidae</taxon>
        <taxon>Hypocreales</taxon>
        <taxon>Bionectriaceae</taxon>
        <taxon>Geosmithia</taxon>
    </lineage>
</organism>
<evidence type="ECO:0000256" key="1">
    <source>
        <dbReference type="SAM" id="MobiDB-lite"/>
    </source>
</evidence>
<feature type="region of interest" description="Disordered" evidence="1">
    <location>
        <begin position="323"/>
        <end position="490"/>
    </location>
</feature>
<feature type="compositionally biased region" description="Low complexity" evidence="1">
    <location>
        <begin position="42"/>
        <end position="55"/>
    </location>
</feature>
<proteinExistence type="predicted"/>
<evidence type="ECO:0000313" key="3">
    <source>
        <dbReference type="Proteomes" id="UP000749293"/>
    </source>
</evidence>
<dbReference type="RefSeq" id="XP_035321830.1">
    <property type="nucleotide sequence ID" value="XM_035468696.1"/>
</dbReference>
<keyword evidence="3" id="KW-1185">Reference proteome</keyword>
<feature type="region of interest" description="Disordered" evidence="1">
    <location>
        <begin position="1"/>
        <end position="55"/>
    </location>
</feature>
<evidence type="ECO:0000313" key="2">
    <source>
        <dbReference type="EMBL" id="KAF4123178.1"/>
    </source>
</evidence>
<dbReference type="AlphaFoldDB" id="A0A9P4YWX2"/>
<feature type="compositionally biased region" description="Polar residues" evidence="1">
    <location>
        <begin position="1"/>
        <end position="10"/>
    </location>
</feature>
<sequence>MSSRSGSSHPRPQRSRDPQDDLPPPTLPPLRGLASQRERDSASPSPLTPSSASSLARLQTQARFWTYAASRRAERIRSLDDADDLAYNEFSRALTDSRDYPNLDPAPPRRAADGSGGSGGSGGGGGGGLSFNRTSSLAHVNSHLRALIDMTSPGGHISPPAITAAPGLSGNDSSSSALPPSTPHHRYQPDLGGGNRRSKRRKIDGSQRPIPRAPPFRYGKYGQVEPGRLRMEMVSCDGGMFSNETSYAAENVLRDDSSVYCTKGNRCNIVLRHQGSTAFTLQELVIKGPTSMNYSHPVREGFVFVAMDHDSLLSRTAQYHIQYAPAPSRREPAWSPDDDDDDTEDSSSRPSVSLRRDGTGGGIVSSSRARRAGLYRGDDDENEEYRAAQMPPEFSLSRPNVDVSTDCGDDEQATSAEADARPLRRPAPNRIGPLPFENMDSEDDDDGDGDGDGDGDDGYRYNTDGSHHADHYNQMLGGGRPSAYSSATPGAGSISLNDAWEAHATATQEAIRAVGGSQLLSPHARFLIEKRKSVCTIRFDPPVTGRFILLKMWNSHHDPRSNIDIQAVVAKGFSGPRFFPSIQLR</sequence>
<feature type="region of interest" description="Disordered" evidence="1">
    <location>
        <begin position="96"/>
        <end position="131"/>
    </location>
</feature>
<feature type="compositionally biased region" description="Polar residues" evidence="1">
    <location>
        <begin position="170"/>
        <end position="179"/>
    </location>
</feature>
<reference evidence="2" key="1">
    <citation type="submission" date="2020-03" db="EMBL/GenBank/DDBJ databases">
        <title>Site-based positive gene gene selection in Geosmithia morbida across the United States reveals a broad range of putative effectors and factors for local host and environmental adapation.</title>
        <authorList>
            <person name="Onufrak A."/>
            <person name="Murdoch R.W."/>
            <person name="Gazis R."/>
            <person name="Huff M."/>
            <person name="Staton M."/>
            <person name="Klingeman W."/>
            <person name="Hadziabdic D."/>
        </authorList>
    </citation>
    <scope>NUCLEOTIDE SEQUENCE</scope>
    <source>
        <strain evidence="2">1262</strain>
    </source>
</reference>
<feature type="region of interest" description="Disordered" evidence="1">
    <location>
        <begin position="151"/>
        <end position="221"/>
    </location>
</feature>
<feature type="compositionally biased region" description="Acidic residues" evidence="1">
    <location>
        <begin position="439"/>
        <end position="456"/>
    </location>
</feature>